<dbReference type="PANTHER" id="PTHR13162">
    <property type="entry name" value="CCR4-NOT TRANSCRIPTION COMPLEX"/>
    <property type="match status" value="1"/>
</dbReference>
<proteinExistence type="predicted"/>
<feature type="non-terminal residue" evidence="4">
    <location>
        <position position="836"/>
    </location>
</feature>
<sequence length="836" mass="93393">MEIERALPSLRGHTADIRTYAAKKENFAVLETFYGRPEGISGRVADGLLRMISGSVGRQSKDNKNNKAIIGIGLGQFQPKQGLTSLHGKFISMSSEDKPSNSSQPTPPSSRLSLPSRKSSFLTILKAQVAVLLSTLSDNTYAKSVGEIQSLVEDNGKPVYLHLIRRLIQAWQAGQGSQSSDYSGSPIHKLLIEQLQLLTKTQTSASLFCEAVSSTEKSEALKNFDFEVFIRDLPLKSLEKIRLSIALLQSLKSDLVSQAERVFQSITSSLKEQLSSPDLLLDFVQSLDASIYKFWNEPNDPITNLVNTLYNNNIPNNVTTIIKEILDMNDNSEYAALANAMCEIGPTCCKSTSSVNEVMRQAGYDNSRMPGEQDVARALGMMVSWQAKSSSDNAWDFRVFVTIMNKYSIDWIKVIHALDYLDFKVADAAGFEFIVTAFRTAEKNGRLFPLDAFWGQWNNAEGQISLLRELVTAPVKLLEQEWASSPRIFTRDQFSQSSPEVQAHASTELESSVWNCLPLVETLMTLADNEVHEDVKPILDSGLKSNTELLFLGLVQLKTPWSSLHQDLVSKLLHVYLTGLGKFVQTRLWQVNQALFVSGLLDLYDHDRSSLPKILKITEDLNILNKVLEVKSFLFAIDLAMLASSRNLFALDKWLQNRIAAGQDIFVRACLDYLSERILNDAHQTTPANKELPVETIAIFLQVLLGSSISPENSVILKNVHSACLQLHPQLVNVTPAAEGGAAATETSFSADVEETTTNYYKRIYRGDISIPEIVDLLQQFKNSSDPREQDIYACMIHNLFDEYRFFSTYREKELSITSDLFGALIQHQLVSYIPL</sequence>
<dbReference type="GO" id="GO:0030015">
    <property type="term" value="C:CCR4-NOT core complex"/>
    <property type="evidence" value="ECO:0007669"/>
    <property type="project" value="InterPro"/>
</dbReference>
<dbReference type="InterPro" id="IPR032194">
    <property type="entry name" value="CNOT1_HEAT"/>
</dbReference>
<keyword evidence="5" id="KW-1185">Reference proteome</keyword>
<evidence type="ECO:0000313" key="5">
    <source>
        <dbReference type="Proteomes" id="UP000749646"/>
    </source>
</evidence>
<evidence type="ECO:0000313" key="4">
    <source>
        <dbReference type="EMBL" id="KAF9928610.1"/>
    </source>
</evidence>
<dbReference type="Pfam" id="PF16418">
    <property type="entry name" value="CNOT1_HEAT"/>
    <property type="match status" value="1"/>
</dbReference>
<evidence type="ECO:0000259" key="3">
    <source>
        <dbReference type="Pfam" id="PF16418"/>
    </source>
</evidence>
<dbReference type="InterPro" id="IPR038535">
    <property type="entry name" value="CNOT1_TTP_bind_sf"/>
</dbReference>
<evidence type="ECO:0000259" key="2">
    <source>
        <dbReference type="Pfam" id="PF16417"/>
    </source>
</evidence>
<feature type="region of interest" description="Disordered" evidence="1">
    <location>
        <begin position="92"/>
        <end position="115"/>
    </location>
</feature>
<feature type="domain" description="CCR4-NOT transcription complex subunit 1 TTP binding" evidence="2">
    <location>
        <begin position="742"/>
        <end position="836"/>
    </location>
</feature>
<dbReference type="GO" id="GO:0060090">
    <property type="term" value="F:molecular adaptor activity"/>
    <property type="evidence" value="ECO:0007669"/>
    <property type="project" value="TreeGrafter"/>
</dbReference>
<dbReference type="InterPro" id="IPR040398">
    <property type="entry name" value="Not1"/>
</dbReference>
<dbReference type="GO" id="GO:0000932">
    <property type="term" value="C:P-body"/>
    <property type="evidence" value="ECO:0007669"/>
    <property type="project" value="TreeGrafter"/>
</dbReference>
<evidence type="ECO:0000256" key="1">
    <source>
        <dbReference type="SAM" id="MobiDB-lite"/>
    </source>
</evidence>
<dbReference type="PANTHER" id="PTHR13162:SF8">
    <property type="entry name" value="CCR4-NOT TRANSCRIPTION COMPLEX SUBUNIT 1"/>
    <property type="match status" value="1"/>
</dbReference>
<reference evidence="4" key="1">
    <citation type="journal article" date="2020" name="Fungal Divers.">
        <title>Resolving the Mortierellaceae phylogeny through synthesis of multi-gene phylogenetics and phylogenomics.</title>
        <authorList>
            <person name="Vandepol N."/>
            <person name="Liber J."/>
            <person name="Desiro A."/>
            <person name="Na H."/>
            <person name="Kennedy M."/>
            <person name="Barry K."/>
            <person name="Grigoriev I.V."/>
            <person name="Miller A.N."/>
            <person name="O'Donnell K."/>
            <person name="Stajich J.E."/>
            <person name="Bonito G."/>
        </authorList>
    </citation>
    <scope>NUCLEOTIDE SEQUENCE</scope>
    <source>
        <strain evidence="4">MES-2147</strain>
    </source>
</reference>
<comment type="caution">
    <text evidence="4">The sequence shown here is derived from an EMBL/GenBank/DDBJ whole genome shotgun (WGS) entry which is preliminary data.</text>
</comment>
<dbReference type="Proteomes" id="UP000749646">
    <property type="component" value="Unassembled WGS sequence"/>
</dbReference>
<gene>
    <name evidence="4" type="ORF">BGZ65_006171</name>
</gene>
<organism evidence="4 5">
    <name type="scientific">Modicella reniformis</name>
    <dbReference type="NCBI Taxonomy" id="1440133"/>
    <lineage>
        <taxon>Eukaryota</taxon>
        <taxon>Fungi</taxon>
        <taxon>Fungi incertae sedis</taxon>
        <taxon>Mucoromycota</taxon>
        <taxon>Mortierellomycotina</taxon>
        <taxon>Mortierellomycetes</taxon>
        <taxon>Mortierellales</taxon>
        <taxon>Mortierellaceae</taxon>
        <taxon>Modicella</taxon>
    </lineage>
</organism>
<feature type="compositionally biased region" description="Low complexity" evidence="1">
    <location>
        <begin position="100"/>
        <end position="115"/>
    </location>
</feature>
<protein>
    <submittedName>
        <fullName evidence="4">Uncharacterized protein</fullName>
    </submittedName>
</protein>
<dbReference type="EMBL" id="JAAAHW010010233">
    <property type="protein sequence ID" value="KAF9928610.1"/>
    <property type="molecule type" value="Genomic_DNA"/>
</dbReference>
<dbReference type="OrthoDB" id="2438988at2759"/>
<dbReference type="Pfam" id="PF16417">
    <property type="entry name" value="CNOT1_TTP_bind"/>
    <property type="match status" value="1"/>
</dbReference>
<dbReference type="InterPro" id="IPR032193">
    <property type="entry name" value="CNOT1_TTP_bind"/>
</dbReference>
<feature type="domain" description="CCR4-NOT transcription complex subunit 1 HEAT repeat" evidence="3">
    <location>
        <begin position="566"/>
        <end position="704"/>
    </location>
</feature>
<dbReference type="GO" id="GO:0000288">
    <property type="term" value="P:nuclear-transcribed mRNA catabolic process, deadenylation-dependent decay"/>
    <property type="evidence" value="ECO:0007669"/>
    <property type="project" value="TreeGrafter"/>
</dbReference>
<dbReference type="GO" id="GO:0017148">
    <property type="term" value="P:negative regulation of translation"/>
    <property type="evidence" value="ECO:0007669"/>
    <property type="project" value="InterPro"/>
</dbReference>
<name>A0A9P6IJJ4_9FUNG</name>
<accession>A0A9P6IJJ4</accession>
<dbReference type="Gene3D" id="1.25.40.840">
    <property type="entry name" value="CCR4-NOT transcription complex subunit 1 TTP binding domain"/>
    <property type="match status" value="1"/>
</dbReference>
<dbReference type="AlphaFoldDB" id="A0A9P6IJJ4"/>